<accession>A0AAD8EA24</accession>
<sequence length="560" mass="61519">QNVIICIGALAIGLYFGLVKTEEEIVYTHAAVTTNGYPCADIGRDILKKKGSAVEAAIAALFCEGVACPQSMGLGGGFLMTIYEKKNKKVITLNAREKAPKNANETMFNGNTTLAKIGGLAVAVPGELKGYWEAYNRYKSGNVEWADLIQPTIDLCRKGITVTAYLADHLKNKKEDIKNSPTLREILVDKKTKSVWKKGDVFKRLKLADTLEIIKKEKADALYNGSLTDNFINDIKELGGVITKEDLAEYSPEWIAPVTTQLKDNITLYTVPLPGSGILLIFILNILNGFIPTKNTITNFQRIIETFKYGYGKRTHFGDPKFVDNKTISELIQLLTSKSYAESIRQKISNRKTSQDPAYYDADVIMPEDHGTSHITVLAPNGDAVSVTTTINLPFGAVVRSKSTGIILNNEMDDFSAPNIINSFGVPPSPNNFIKPGKRPVSSMVPSIFIDMKGDVQLIAGGTGGTKITSSTALVAAKVLWFNMTIKEAIEEPRMHHQLFPMHIQYENGIPENIIEGLKKIGHKVKELNPFLSFVSGIVMKDGKIYAYSDSRRQGVAAGF</sequence>
<dbReference type="NCBIfam" id="TIGR00066">
    <property type="entry name" value="g_glut_trans"/>
    <property type="match status" value="1"/>
</dbReference>
<gene>
    <name evidence="5" type="ORF">L9F63_003434</name>
</gene>
<feature type="chain" id="PRO_5042290143" description="Gamma-glutamyltranspeptidase 1" evidence="4">
    <location>
        <begin position="22"/>
        <end position="560"/>
    </location>
</feature>
<name>A0AAD8EA24_DIPPU</name>
<proteinExistence type="predicted"/>
<protein>
    <recommendedName>
        <fullName evidence="7">Gamma-glutamyltranspeptidase 1</fullName>
    </recommendedName>
</protein>
<dbReference type="GO" id="GO:0036374">
    <property type="term" value="F:glutathione hydrolase activity"/>
    <property type="evidence" value="ECO:0007669"/>
    <property type="project" value="InterPro"/>
</dbReference>
<dbReference type="InterPro" id="IPR029055">
    <property type="entry name" value="Ntn_hydrolases_N"/>
</dbReference>
<evidence type="ECO:0000256" key="4">
    <source>
        <dbReference type="SAM" id="SignalP"/>
    </source>
</evidence>
<dbReference type="InterPro" id="IPR043138">
    <property type="entry name" value="GGT_lsub"/>
</dbReference>
<keyword evidence="1" id="KW-1199">Hemostasis impairing toxin</keyword>
<dbReference type="AlphaFoldDB" id="A0AAD8EA24"/>
<dbReference type="GO" id="GO:0005886">
    <property type="term" value="C:plasma membrane"/>
    <property type="evidence" value="ECO:0007669"/>
    <property type="project" value="TreeGrafter"/>
</dbReference>
<dbReference type="FunFam" id="3.60.20.40:FF:000001">
    <property type="entry name" value="Gamma-glutamyltranspeptidase 1"/>
    <property type="match status" value="1"/>
</dbReference>
<evidence type="ECO:0000313" key="5">
    <source>
        <dbReference type="EMBL" id="KAJ9582224.1"/>
    </source>
</evidence>
<evidence type="ECO:0000256" key="3">
    <source>
        <dbReference type="PIRSR" id="PIRSR600101-2"/>
    </source>
</evidence>
<dbReference type="InterPro" id="IPR043137">
    <property type="entry name" value="GGT_ssub_C"/>
</dbReference>
<dbReference type="PANTHER" id="PTHR11686:SF72">
    <property type="entry name" value="GAMMA-GLUTAMYL TRANSPEPTIDASE, ISOFORM A"/>
    <property type="match status" value="1"/>
</dbReference>
<reference evidence="5" key="1">
    <citation type="journal article" date="2023" name="IScience">
        <title>Live-bearing cockroach genome reveals convergent evolutionary mechanisms linked to viviparity in insects and beyond.</title>
        <authorList>
            <person name="Fouks B."/>
            <person name="Harrison M.C."/>
            <person name="Mikhailova A.A."/>
            <person name="Marchal E."/>
            <person name="English S."/>
            <person name="Carruthers M."/>
            <person name="Jennings E.C."/>
            <person name="Chiamaka E.L."/>
            <person name="Frigard R.A."/>
            <person name="Pippel M."/>
            <person name="Attardo G.M."/>
            <person name="Benoit J.B."/>
            <person name="Bornberg-Bauer E."/>
            <person name="Tobe S.S."/>
        </authorList>
    </citation>
    <scope>NUCLEOTIDE SEQUENCE</scope>
    <source>
        <strain evidence="5">Stay&amp;Tobe</strain>
    </source>
</reference>
<dbReference type="SUPFAM" id="SSF56235">
    <property type="entry name" value="N-terminal nucleophile aminohydrolases (Ntn hydrolases)"/>
    <property type="match status" value="1"/>
</dbReference>
<dbReference type="GO" id="GO:0006751">
    <property type="term" value="P:glutathione catabolic process"/>
    <property type="evidence" value="ECO:0007669"/>
    <property type="project" value="InterPro"/>
</dbReference>
<dbReference type="PRINTS" id="PR01210">
    <property type="entry name" value="GGTRANSPTASE"/>
</dbReference>
<feature type="binding site" evidence="3">
    <location>
        <begin position="390"/>
        <end position="392"/>
    </location>
    <ligand>
        <name>L-glutamate</name>
        <dbReference type="ChEBI" id="CHEBI:29985"/>
    </ligand>
</feature>
<organism evidence="5 6">
    <name type="scientific">Diploptera punctata</name>
    <name type="common">Pacific beetle cockroach</name>
    <dbReference type="NCBI Taxonomy" id="6984"/>
    <lineage>
        <taxon>Eukaryota</taxon>
        <taxon>Metazoa</taxon>
        <taxon>Ecdysozoa</taxon>
        <taxon>Arthropoda</taxon>
        <taxon>Hexapoda</taxon>
        <taxon>Insecta</taxon>
        <taxon>Pterygota</taxon>
        <taxon>Neoptera</taxon>
        <taxon>Polyneoptera</taxon>
        <taxon>Dictyoptera</taxon>
        <taxon>Blattodea</taxon>
        <taxon>Blaberoidea</taxon>
        <taxon>Blaberidae</taxon>
        <taxon>Diplopterinae</taxon>
        <taxon>Diploptera</taxon>
    </lineage>
</organism>
<feature type="binding site" evidence="3">
    <location>
        <position position="414"/>
    </location>
    <ligand>
        <name>L-glutamate</name>
        <dbReference type="ChEBI" id="CHEBI:29985"/>
    </ligand>
</feature>
<dbReference type="Pfam" id="PF01019">
    <property type="entry name" value="G_glu_transpept"/>
    <property type="match status" value="1"/>
</dbReference>
<dbReference type="InterPro" id="IPR000101">
    <property type="entry name" value="GGT_peptidase"/>
</dbReference>
<dbReference type="FunFam" id="1.10.246.130:FF:000001">
    <property type="entry name" value="Gamma-glutamyltransferase 5 isoform 1"/>
    <property type="match status" value="1"/>
</dbReference>
<dbReference type="Proteomes" id="UP001233999">
    <property type="component" value="Unassembled WGS sequence"/>
</dbReference>
<keyword evidence="4" id="KW-0732">Signal</keyword>
<feature type="binding site" evidence="3">
    <location>
        <position position="96"/>
    </location>
    <ligand>
        <name>L-glutamate</name>
        <dbReference type="ChEBI" id="CHEBI:29985"/>
    </ligand>
</feature>
<keyword evidence="1" id="KW-1202">Platelet aggregation activating toxin</keyword>
<evidence type="ECO:0000256" key="2">
    <source>
        <dbReference type="PIRSR" id="PIRSR600101-1"/>
    </source>
</evidence>
<reference evidence="5" key="2">
    <citation type="submission" date="2023-05" db="EMBL/GenBank/DDBJ databases">
        <authorList>
            <person name="Fouks B."/>
        </authorList>
    </citation>
    <scope>NUCLEOTIDE SEQUENCE</scope>
    <source>
        <strain evidence="5">Stay&amp;Tobe</strain>
        <tissue evidence="5">Testes</tissue>
    </source>
</reference>
<evidence type="ECO:0008006" key="7">
    <source>
        <dbReference type="Google" id="ProtNLM"/>
    </source>
</evidence>
<feature type="active site" description="Nucleophile" evidence="2">
    <location>
        <position position="372"/>
    </location>
</feature>
<dbReference type="PANTHER" id="PTHR11686">
    <property type="entry name" value="GAMMA GLUTAMYL TRANSPEPTIDASE"/>
    <property type="match status" value="1"/>
</dbReference>
<keyword evidence="6" id="KW-1185">Reference proteome</keyword>
<evidence type="ECO:0000256" key="1">
    <source>
        <dbReference type="ARBA" id="ARBA00084097"/>
    </source>
</evidence>
<dbReference type="Gene3D" id="3.60.20.40">
    <property type="match status" value="1"/>
</dbReference>
<comment type="caution">
    <text evidence="5">The sequence shown here is derived from an EMBL/GenBank/DDBJ whole genome shotgun (WGS) entry which is preliminary data.</text>
</comment>
<feature type="signal peptide" evidence="4">
    <location>
        <begin position="1"/>
        <end position="21"/>
    </location>
</feature>
<feature type="binding site" evidence="3">
    <location>
        <position position="465"/>
    </location>
    <ligand>
        <name>L-glutamate</name>
        <dbReference type="ChEBI" id="CHEBI:29985"/>
    </ligand>
</feature>
<dbReference type="EMBL" id="JASPKZ010007816">
    <property type="protein sequence ID" value="KAJ9582224.1"/>
    <property type="molecule type" value="Genomic_DNA"/>
</dbReference>
<keyword evidence="1" id="KW-0800">Toxin</keyword>
<dbReference type="Gene3D" id="1.10.246.130">
    <property type="match status" value="1"/>
</dbReference>
<feature type="binding site" evidence="3">
    <location>
        <begin position="442"/>
        <end position="443"/>
    </location>
    <ligand>
        <name>L-glutamate</name>
        <dbReference type="ChEBI" id="CHEBI:29985"/>
    </ligand>
</feature>
<evidence type="ECO:0000313" key="6">
    <source>
        <dbReference type="Proteomes" id="UP001233999"/>
    </source>
</evidence>
<feature type="non-terminal residue" evidence="5">
    <location>
        <position position="1"/>
    </location>
</feature>